<reference evidence="3" key="1">
    <citation type="journal article" date="2020" name="Nat. Commun.">
        <title>Large-scale genome sequencing of mycorrhizal fungi provides insights into the early evolution of symbiotic traits.</title>
        <authorList>
            <person name="Miyauchi S."/>
            <person name="Kiss E."/>
            <person name="Kuo A."/>
            <person name="Drula E."/>
            <person name="Kohler A."/>
            <person name="Sanchez-Garcia M."/>
            <person name="Morin E."/>
            <person name="Andreopoulos B."/>
            <person name="Barry K.W."/>
            <person name="Bonito G."/>
            <person name="Buee M."/>
            <person name="Carver A."/>
            <person name="Chen C."/>
            <person name="Cichocki N."/>
            <person name="Clum A."/>
            <person name="Culley D."/>
            <person name="Crous P.W."/>
            <person name="Fauchery L."/>
            <person name="Girlanda M."/>
            <person name="Hayes R.D."/>
            <person name="Keri Z."/>
            <person name="LaButti K."/>
            <person name="Lipzen A."/>
            <person name="Lombard V."/>
            <person name="Magnuson J."/>
            <person name="Maillard F."/>
            <person name="Murat C."/>
            <person name="Nolan M."/>
            <person name="Ohm R.A."/>
            <person name="Pangilinan J."/>
            <person name="Pereira M.F."/>
            <person name="Perotto S."/>
            <person name="Peter M."/>
            <person name="Pfister S."/>
            <person name="Riley R."/>
            <person name="Sitrit Y."/>
            <person name="Stielow J.B."/>
            <person name="Szollosi G."/>
            <person name="Zifcakova L."/>
            <person name="Stursova M."/>
            <person name="Spatafora J.W."/>
            <person name="Tedersoo L."/>
            <person name="Vaario L.M."/>
            <person name="Yamada A."/>
            <person name="Yan M."/>
            <person name="Wang P."/>
            <person name="Xu J."/>
            <person name="Bruns T."/>
            <person name="Baldrian P."/>
            <person name="Vilgalys R."/>
            <person name="Dunand C."/>
            <person name="Henrissat B."/>
            <person name="Grigoriev I.V."/>
            <person name="Hibbett D."/>
            <person name="Nagy L.G."/>
            <person name="Martin F.M."/>
        </authorList>
    </citation>
    <scope>NUCLEOTIDE SEQUENCE</scope>
    <source>
        <strain evidence="3">UP504</strain>
    </source>
</reference>
<organism evidence="3 4">
    <name type="scientific">Hydnum rufescens UP504</name>
    <dbReference type="NCBI Taxonomy" id="1448309"/>
    <lineage>
        <taxon>Eukaryota</taxon>
        <taxon>Fungi</taxon>
        <taxon>Dikarya</taxon>
        <taxon>Basidiomycota</taxon>
        <taxon>Agaricomycotina</taxon>
        <taxon>Agaricomycetes</taxon>
        <taxon>Cantharellales</taxon>
        <taxon>Hydnaceae</taxon>
        <taxon>Hydnum</taxon>
    </lineage>
</organism>
<dbReference type="AlphaFoldDB" id="A0A9P6DLK4"/>
<evidence type="ECO:0000313" key="4">
    <source>
        <dbReference type="Proteomes" id="UP000886523"/>
    </source>
</evidence>
<dbReference type="OrthoDB" id="3256413at2759"/>
<dbReference type="SUPFAM" id="SSF81383">
    <property type="entry name" value="F-box domain"/>
    <property type="match status" value="1"/>
</dbReference>
<dbReference type="Proteomes" id="UP000886523">
    <property type="component" value="Unassembled WGS sequence"/>
</dbReference>
<name>A0A9P6DLK4_9AGAM</name>
<proteinExistence type="predicted"/>
<evidence type="ECO:0000259" key="2">
    <source>
        <dbReference type="PROSITE" id="PS50181"/>
    </source>
</evidence>
<dbReference type="CDD" id="cd09917">
    <property type="entry name" value="F-box_SF"/>
    <property type="match status" value="1"/>
</dbReference>
<evidence type="ECO:0000313" key="3">
    <source>
        <dbReference type="EMBL" id="KAF9505942.1"/>
    </source>
</evidence>
<accession>A0A9P6DLK4</accession>
<comment type="caution">
    <text evidence="3">The sequence shown here is derived from an EMBL/GenBank/DDBJ whole genome shotgun (WGS) entry which is preliminary data.</text>
</comment>
<evidence type="ECO:0000256" key="1">
    <source>
        <dbReference type="SAM" id="MobiDB-lite"/>
    </source>
</evidence>
<dbReference type="EMBL" id="MU129131">
    <property type="protein sequence ID" value="KAF9505942.1"/>
    <property type="molecule type" value="Genomic_DNA"/>
</dbReference>
<sequence>MHEIGGLVGQPVEILLNVFKYLDGRDLARCMRVSKTWKYYIDESSATQYAIRLTKHGYKDSPRAQDGPYSSTASRLKAFEDHIKRWGSLDWIEERIRLPEKSLPWKELAGGILAFSHCKSITCIKLPSRICQSPLRTWTHKSDFEILSFTIDPSQDLLVLVEILDSNGKISLDMHLRTLSGNTQHPRASGILSSQDLLDIDNMRNKFYLRVMGDAVALLGKDARLLIWNWLTGELICDLEASGFVWIGPRTILLPWNSHDTSVCGALELYEVGQATRLRKTVVLELPLYYSPKRLGFFLYDVHANPTPSGCVPFDSSDLWNIHVSICALDYDPAENSPDLVVSVAMLEQYAHEYLHRDHVESTPSISWTDWGPHNTCLIHRFARDHPRWCETRGSRFAWLDTSKNLSVVDFTPNLIAVRPDLSQSQSPTLGSVGKTESNDRSASVIESYESPVHPKGTGRPYHEVKRKLAPPLSEPSHIFVDEEHILLFAADEPVLIVLTL</sequence>
<dbReference type="Pfam" id="PF12937">
    <property type="entry name" value="F-box-like"/>
    <property type="match status" value="1"/>
</dbReference>
<gene>
    <name evidence="3" type="ORF">BS47DRAFT_1489590</name>
</gene>
<feature type="region of interest" description="Disordered" evidence="1">
    <location>
        <begin position="423"/>
        <end position="445"/>
    </location>
</feature>
<dbReference type="Gene3D" id="1.20.1280.50">
    <property type="match status" value="1"/>
</dbReference>
<keyword evidence="4" id="KW-1185">Reference proteome</keyword>
<dbReference type="PROSITE" id="PS50181">
    <property type="entry name" value="FBOX"/>
    <property type="match status" value="1"/>
</dbReference>
<protein>
    <recommendedName>
        <fullName evidence="2">F-box domain-containing protein</fullName>
    </recommendedName>
</protein>
<dbReference type="InterPro" id="IPR036047">
    <property type="entry name" value="F-box-like_dom_sf"/>
</dbReference>
<dbReference type="SMART" id="SM00256">
    <property type="entry name" value="FBOX"/>
    <property type="match status" value="1"/>
</dbReference>
<feature type="domain" description="F-box" evidence="2">
    <location>
        <begin position="4"/>
        <end position="53"/>
    </location>
</feature>
<dbReference type="InterPro" id="IPR001810">
    <property type="entry name" value="F-box_dom"/>
</dbReference>